<feature type="domain" description="PHD-type" evidence="17">
    <location>
        <begin position="100"/>
        <end position="238"/>
    </location>
</feature>
<dbReference type="GO" id="GO:0008270">
    <property type="term" value="F:zinc ion binding"/>
    <property type="evidence" value="ECO:0007669"/>
    <property type="project" value="UniProtKB-KW"/>
</dbReference>
<dbReference type="Gene3D" id="3.30.40.10">
    <property type="entry name" value="Zinc/RING finger domain, C3HC4 (zinc finger)"/>
    <property type="match status" value="1"/>
</dbReference>
<keyword evidence="18" id="KW-1185">Reference proteome</keyword>
<dbReference type="Pfam" id="PF05485">
    <property type="entry name" value="THAP"/>
    <property type="match status" value="1"/>
</dbReference>
<dbReference type="OrthoDB" id="6286493at2759"/>
<dbReference type="GO" id="GO:0005634">
    <property type="term" value="C:nucleus"/>
    <property type="evidence" value="ECO:0007669"/>
    <property type="project" value="UniProtKB-SubCell"/>
</dbReference>
<feature type="region of interest" description="Disordered" evidence="15">
    <location>
        <begin position="1007"/>
        <end position="1027"/>
    </location>
</feature>
<dbReference type="SUPFAM" id="SSF57903">
    <property type="entry name" value="FYVE/PHD zinc finger"/>
    <property type="match status" value="1"/>
</dbReference>
<dbReference type="InParanoid" id="A0A6J0RJ86"/>
<dbReference type="GO" id="GO:0031297">
    <property type="term" value="P:replication fork processing"/>
    <property type="evidence" value="ECO:0007669"/>
    <property type="project" value="TreeGrafter"/>
</dbReference>
<feature type="region of interest" description="Disordered" evidence="15">
    <location>
        <begin position="267"/>
        <end position="311"/>
    </location>
</feature>
<keyword evidence="3" id="KW-0479">Metal-binding</keyword>
<feature type="region of interest" description="Disordered" evidence="15">
    <location>
        <begin position="1176"/>
        <end position="1227"/>
    </location>
</feature>
<comment type="catalytic activity">
    <reaction evidence="13">
        <text>ATP + H2O = ADP + phosphate + H(+)</text>
        <dbReference type="Rhea" id="RHEA:13065"/>
        <dbReference type="ChEBI" id="CHEBI:15377"/>
        <dbReference type="ChEBI" id="CHEBI:15378"/>
        <dbReference type="ChEBI" id="CHEBI:30616"/>
        <dbReference type="ChEBI" id="CHEBI:43474"/>
        <dbReference type="ChEBI" id="CHEBI:456216"/>
        <dbReference type="EC" id="3.6.4.12"/>
    </reaction>
</comment>
<dbReference type="GO" id="GO:0006281">
    <property type="term" value="P:DNA repair"/>
    <property type="evidence" value="ECO:0007669"/>
    <property type="project" value="UniProtKB-KW"/>
</dbReference>
<accession>A0A6J0RJ86</accession>
<sequence>MPKFRKCRVRGCESTSGGVLRLFSFPNDRELTEKWKWNLKILPTDHFPPTNAFVCENHFVKEAFGKKNLRKDAVPTENLDIEFDPSLADEEKRFYLRAYPSVDLVRERKVHCTVCKTHIGTAPSQEENIRMHPVLRVTHCLKCHDFYNSGEFSKGEDGSELYCRWCGQGGEVYCCSSCPYVFCKSCIVKNLSRGVVVDIEQNENWNCFSCAPKILWPLRAQHWALIRYIDKQKKYIDANHPNESDKRALLSQDRSTCCRLAKSKCGNMSDSMESLDSASSRRSQSSSSAKKHSKSPGSHPQVPPAKRMKNSNDEVVCTPDLLSMLEPDCQITVQQKTRPAPSPITSTPKIISLQTHSSSPNSSGITLKPHNNTPPPLVLRNTGIPIRHPSPAPIVRRTIIGARNAPTTGNHTPVYHTINGYRIDLNSAAQQETFRLPNGKLIQVKRQGTNQPQPSTPSPSNAWMRQASPITAIQHASSGRPVQITPARTYYSVSQQHQQNSMQQPQMIRYSNTTVTPVSGQNGAIRGTQIQLINGVPVAPTAAPATVNSATAVRAPVMVRHVFPDTAIGQARSQLQDQVFNAMEICQHLTGKVQTLTNSNAYKQARNYLEVKELYIHLSYLLTYAIGRFKGLQDKCLGDMRQLGFVNDADSLENGQLAADKQASDDEDNEIEIVEPKTDTITLDSDNEDEEPAKQTNTPKPPQLVTIINTAASSNSACQLSPDDNRQKLILKEQLTLPKGTTIVPTAPVPSLNKLPSPSNNIAITINNSNEENNAMEEVDMMSAAKKFLVSLLEVDSDAAEGSWSADGSEQQQHRKQPRKKTTNKPNPTLLKQKEMLERERLEEMKRNDLKLKMKCAISLKKAEEEYPFAKDMLQQHENESKAEKCASEAQRAASTEKQEEVTTSADDDDTKEPDESNEAGNENDSGDMEILTVDLESSIDDGKETEIVLEGEKSPADKPVEGENNGNGEKYTIVMDDEDEGKEKSLIIEVEGNSSSEKESLQVVIDENTANSNDDSNEKCTRTKTETVSECAKRVIEGLQASEKQKEIEKNEQQQTKVLSPDMASSVDNASADDIIEPIVVEESDVADSEDSPIKQGAKMLEITTNDHAATTTNPTESAVADNVLAARREAPTNSGLVACAIKAATERETNAVELNEPEIDVEKEIEMLLMKKAQLPEAETNTNTEATSAAADTQAEKAPIAQPVTPELLNDLADNLLESTRATHP</sequence>
<evidence type="ECO:0000256" key="6">
    <source>
        <dbReference type="ARBA" id="ARBA00022771"/>
    </source>
</evidence>
<feature type="compositionally biased region" description="Basic and acidic residues" evidence="15">
    <location>
        <begin position="1044"/>
        <end position="1053"/>
    </location>
</feature>
<dbReference type="InterPro" id="IPR052131">
    <property type="entry name" value="ATRX_domain-containing"/>
</dbReference>
<keyword evidence="9" id="KW-0067">ATP-binding</keyword>
<dbReference type="AlphaFoldDB" id="A0A6J0RJ86"/>
<dbReference type="GO" id="GO:0016787">
    <property type="term" value="F:hydrolase activity"/>
    <property type="evidence" value="ECO:0007669"/>
    <property type="project" value="UniProtKB-KW"/>
</dbReference>
<evidence type="ECO:0000256" key="14">
    <source>
        <dbReference type="PROSITE-ProRule" id="PRU00309"/>
    </source>
</evidence>
<proteinExistence type="inferred from homology"/>
<evidence type="ECO:0000259" key="16">
    <source>
        <dbReference type="PROSITE" id="PS50950"/>
    </source>
</evidence>
<evidence type="ECO:0000313" key="18">
    <source>
        <dbReference type="Proteomes" id="UP001652620"/>
    </source>
</evidence>
<dbReference type="InterPro" id="IPR013083">
    <property type="entry name" value="Znf_RING/FYVE/PHD"/>
</dbReference>
<evidence type="ECO:0000259" key="17">
    <source>
        <dbReference type="PROSITE" id="PS51533"/>
    </source>
</evidence>
<evidence type="ECO:0000256" key="15">
    <source>
        <dbReference type="SAM" id="MobiDB-lite"/>
    </source>
</evidence>
<dbReference type="GO" id="GO:0031490">
    <property type="term" value="F:chromatin DNA binding"/>
    <property type="evidence" value="ECO:0007669"/>
    <property type="project" value="TreeGrafter"/>
</dbReference>
<keyword evidence="4" id="KW-0547">Nucleotide-binding</keyword>
<evidence type="ECO:0000256" key="3">
    <source>
        <dbReference type="ARBA" id="ARBA00022723"/>
    </source>
</evidence>
<dbReference type="PANTHER" id="PTHR46357:SF1">
    <property type="entry name" value="TRANSCRIPTIONAL REGULATOR ATRX"/>
    <property type="match status" value="1"/>
</dbReference>
<keyword evidence="7" id="KW-0378">Hydrolase</keyword>
<evidence type="ECO:0000256" key="12">
    <source>
        <dbReference type="ARBA" id="ARBA00023242"/>
    </source>
</evidence>
<keyword evidence="6 14" id="KW-0863">Zinc-finger</keyword>
<organism evidence="18 19">
    <name type="scientific">Bactrocera dorsalis</name>
    <name type="common">Oriental fruit fly</name>
    <name type="synonym">Dacus dorsalis</name>
    <dbReference type="NCBI Taxonomy" id="27457"/>
    <lineage>
        <taxon>Eukaryota</taxon>
        <taxon>Metazoa</taxon>
        <taxon>Ecdysozoa</taxon>
        <taxon>Arthropoda</taxon>
        <taxon>Hexapoda</taxon>
        <taxon>Insecta</taxon>
        <taxon>Pterygota</taxon>
        <taxon>Neoptera</taxon>
        <taxon>Endopterygota</taxon>
        <taxon>Diptera</taxon>
        <taxon>Brachycera</taxon>
        <taxon>Muscomorpha</taxon>
        <taxon>Tephritoidea</taxon>
        <taxon>Tephritidae</taxon>
        <taxon>Bactrocera</taxon>
        <taxon>Bactrocera</taxon>
    </lineage>
</organism>
<feature type="region of interest" description="Disordered" evidence="15">
    <location>
        <begin position="1044"/>
        <end position="1076"/>
    </location>
</feature>
<feature type="compositionally biased region" description="Acidic residues" evidence="15">
    <location>
        <begin position="906"/>
        <end position="918"/>
    </location>
</feature>
<feature type="compositionally biased region" description="Polar residues" evidence="15">
    <location>
        <begin position="353"/>
        <end position="371"/>
    </location>
</feature>
<keyword evidence="8" id="KW-0862">Zinc</keyword>
<evidence type="ECO:0000256" key="11">
    <source>
        <dbReference type="ARBA" id="ARBA00023204"/>
    </source>
</evidence>
<keyword evidence="12" id="KW-0539">Nucleus</keyword>
<evidence type="ECO:0000256" key="1">
    <source>
        <dbReference type="ARBA" id="ARBA00004123"/>
    </source>
</evidence>
<feature type="compositionally biased region" description="Low complexity" evidence="15">
    <location>
        <begin position="1179"/>
        <end position="1195"/>
    </location>
</feature>
<feature type="compositionally biased region" description="Low complexity" evidence="15">
    <location>
        <begin position="268"/>
        <end position="288"/>
    </location>
</feature>
<dbReference type="InterPro" id="IPR006612">
    <property type="entry name" value="THAP_Znf"/>
</dbReference>
<dbReference type="InterPro" id="IPR011011">
    <property type="entry name" value="Znf_FYVE_PHD"/>
</dbReference>
<evidence type="ECO:0000256" key="8">
    <source>
        <dbReference type="ARBA" id="ARBA00022833"/>
    </source>
</evidence>
<evidence type="ECO:0000256" key="4">
    <source>
        <dbReference type="ARBA" id="ARBA00022741"/>
    </source>
</evidence>
<evidence type="ECO:0000256" key="5">
    <source>
        <dbReference type="ARBA" id="ARBA00022763"/>
    </source>
</evidence>
<evidence type="ECO:0000256" key="7">
    <source>
        <dbReference type="ARBA" id="ARBA00022801"/>
    </source>
</evidence>
<feature type="region of interest" description="Disordered" evidence="15">
    <location>
        <begin position="353"/>
        <end position="374"/>
    </location>
</feature>
<gene>
    <name evidence="19" type="primary">LOC105222420</name>
</gene>
<dbReference type="SMART" id="SM00980">
    <property type="entry name" value="THAP"/>
    <property type="match status" value="1"/>
</dbReference>
<dbReference type="GO" id="GO:0010468">
    <property type="term" value="P:regulation of gene expression"/>
    <property type="evidence" value="ECO:0007669"/>
    <property type="project" value="UniProtKB-ARBA"/>
</dbReference>
<feature type="region of interest" description="Disordered" evidence="15">
    <location>
        <begin position="676"/>
        <end position="701"/>
    </location>
</feature>
<feature type="region of interest" description="Disordered" evidence="15">
    <location>
        <begin position="801"/>
        <end position="837"/>
    </location>
</feature>
<feature type="compositionally biased region" description="Basic and acidic residues" evidence="15">
    <location>
        <begin position="941"/>
        <end position="962"/>
    </location>
</feature>
<dbReference type="PROSITE" id="PS50950">
    <property type="entry name" value="ZF_THAP"/>
    <property type="match status" value="1"/>
</dbReference>
<dbReference type="GO" id="GO:0003678">
    <property type="term" value="F:DNA helicase activity"/>
    <property type="evidence" value="ECO:0007669"/>
    <property type="project" value="UniProtKB-EC"/>
</dbReference>
<comment type="similarity">
    <text evidence="2">Belongs to the SNF2/RAD54 helicase family.</text>
</comment>
<dbReference type="CDD" id="cd11726">
    <property type="entry name" value="ADDz_ATRX"/>
    <property type="match status" value="1"/>
</dbReference>
<dbReference type="SMART" id="SM00692">
    <property type="entry name" value="DM3"/>
    <property type="match status" value="1"/>
</dbReference>
<keyword evidence="5" id="KW-0227">DNA damage</keyword>
<keyword evidence="11" id="KW-0234">DNA repair</keyword>
<evidence type="ECO:0000256" key="13">
    <source>
        <dbReference type="ARBA" id="ARBA00047995"/>
    </source>
</evidence>
<dbReference type="FunCoup" id="A0A6J0RJ86">
    <property type="interactions" value="82"/>
</dbReference>
<comment type="subcellular location">
    <subcellularLocation>
        <location evidence="1">Nucleus</location>
    </subcellularLocation>
</comment>
<dbReference type="GeneID" id="105222420"/>
<dbReference type="InterPro" id="IPR025766">
    <property type="entry name" value="ADD"/>
</dbReference>
<dbReference type="InterPro" id="IPR041430">
    <property type="entry name" value="ADD_ATRX"/>
</dbReference>
<dbReference type="Proteomes" id="UP001652620">
    <property type="component" value="Chromosome 3"/>
</dbReference>
<evidence type="ECO:0000256" key="10">
    <source>
        <dbReference type="ARBA" id="ARBA00023125"/>
    </source>
</evidence>
<reference evidence="19" key="1">
    <citation type="submission" date="2025-08" db="UniProtKB">
        <authorList>
            <consortium name="RefSeq"/>
        </authorList>
    </citation>
    <scope>IDENTIFICATION</scope>
    <source>
        <tissue evidence="19">Adult</tissue>
    </source>
</reference>
<feature type="compositionally biased region" description="Basic and acidic residues" evidence="15">
    <location>
        <begin position="872"/>
        <end position="887"/>
    </location>
</feature>
<evidence type="ECO:0000313" key="19">
    <source>
        <dbReference type="RefSeq" id="XP_019844605.2"/>
    </source>
</evidence>
<name>A0A6J0RJ86_BACDO</name>
<dbReference type="GO" id="GO:0005721">
    <property type="term" value="C:pericentric heterochromatin"/>
    <property type="evidence" value="ECO:0007669"/>
    <property type="project" value="TreeGrafter"/>
</dbReference>
<dbReference type="PANTHER" id="PTHR46357">
    <property type="entry name" value="TRANSCRIPTIONAL REGULATOR ATRX"/>
    <property type="match status" value="1"/>
</dbReference>
<dbReference type="Pfam" id="PF17981">
    <property type="entry name" value="ADD_ATRX"/>
    <property type="match status" value="1"/>
</dbReference>
<feature type="compositionally biased region" description="Basic and acidic residues" evidence="15">
    <location>
        <begin position="1017"/>
        <end position="1027"/>
    </location>
</feature>
<evidence type="ECO:0000256" key="9">
    <source>
        <dbReference type="ARBA" id="ARBA00022840"/>
    </source>
</evidence>
<protein>
    <submittedName>
        <fullName evidence="19">Uncharacterized protein LOC105222420 isoform X1</fullName>
    </submittedName>
</protein>
<dbReference type="RefSeq" id="XP_019844605.2">
    <property type="nucleotide sequence ID" value="XM_019989046.3"/>
</dbReference>
<feature type="compositionally biased region" description="Basic residues" evidence="15">
    <location>
        <begin position="814"/>
        <end position="823"/>
    </location>
</feature>
<dbReference type="GO" id="GO:0006338">
    <property type="term" value="P:chromatin remodeling"/>
    <property type="evidence" value="ECO:0007669"/>
    <property type="project" value="TreeGrafter"/>
</dbReference>
<dbReference type="SUPFAM" id="SSF57716">
    <property type="entry name" value="Glucocorticoid receptor-like (DNA-binding domain)"/>
    <property type="match status" value="1"/>
</dbReference>
<keyword evidence="10 14" id="KW-0238">DNA-binding</keyword>
<feature type="region of interest" description="Disordered" evidence="15">
    <location>
        <begin position="872"/>
        <end position="981"/>
    </location>
</feature>
<feature type="compositionally biased region" description="Low complexity" evidence="15">
    <location>
        <begin position="1209"/>
        <end position="1220"/>
    </location>
</feature>
<evidence type="ECO:0000256" key="2">
    <source>
        <dbReference type="ARBA" id="ARBA00007025"/>
    </source>
</evidence>
<dbReference type="PROSITE" id="PS51533">
    <property type="entry name" value="ADD"/>
    <property type="match status" value="1"/>
</dbReference>
<feature type="domain" description="THAP-type" evidence="16">
    <location>
        <begin position="1"/>
        <end position="78"/>
    </location>
</feature>
<dbReference type="GO" id="GO:0005524">
    <property type="term" value="F:ATP binding"/>
    <property type="evidence" value="ECO:0007669"/>
    <property type="project" value="UniProtKB-KW"/>
</dbReference>